<dbReference type="NCBIfam" id="TIGR00149">
    <property type="entry name" value="TIGR00149_YjbQ"/>
    <property type="match status" value="1"/>
</dbReference>
<gene>
    <name evidence="2" type="ORF">HMP0721_0457</name>
</gene>
<dbReference type="Gene3D" id="2.60.120.460">
    <property type="entry name" value="YjbQ-like"/>
    <property type="match status" value="1"/>
</dbReference>
<organism evidence="2 3">
    <name type="scientific">Pseudoramibacter alactolyticus ATCC 23263</name>
    <dbReference type="NCBI Taxonomy" id="887929"/>
    <lineage>
        <taxon>Bacteria</taxon>
        <taxon>Bacillati</taxon>
        <taxon>Bacillota</taxon>
        <taxon>Clostridia</taxon>
        <taxon>Eubacteriales</taxon>
        <taxon>Eubacteriaceae</taxon>
        <taxon>Pseudoramibacter</taxon>
    </lineage>
</organism>
<dbReference type="OrthoDB" id="9801725at2"/>
<proteinExistence type="predicted"/>
<reference evidence="2 3" key="1">
    <citation type="submission" date="2010-12" db="EMBL/GenBank/DDBJ databases">
        <authorList>
            <person name="Muzny D."/>
            <person name="Qin X."/>
            <person name="Deng J."/>
            <person name="Jiang H."/>
            <person name="Liu Y."/>
            <person name="Qu J."/>
            <person name="Song X.-Z."/>
            <person name="Zhang L."/>
            <person name="Thornton R."/>
            <person name="Coyle M."/>
            <person name="Francisco L."/>
            <person name="Jackson L."/>
            <person name="Javaid M."/>
            <person name="Korchina V."/>
            <person name="Kovar C."/>
            <person name="Mata R."/>
            <person name="Mathew T."/>
            <person name="Ngo R."/>
            <person name="Nguyen L."/>
            <person name="Nguyen N."/>
            <person name="Okwuonu G."/>
            <person name="Ongeri F."/>
            <person name="Pham C."/>
            <person name="Simmons D."/>
            <person name="Wilczek-Boney K."/>
            <person name="Hale W."/>
            <person name="Jakkamsetti A."/>
            <person name="Pham P."/>
            <person name="Ruth R."/>
            <person name="San Lucas F."/>
            <person name="Warren J."/>
            <person name="Zhang J."/>
            <person name="Zhao Z."/>
            <person name="Zhou C."/>
            <person name="Zhu D."/>
            <person name="Lee S."/>
            <person name="Bess C."/>
            <person name="Blankenburg K."/>
            <person name="Forbes L."/>
            <person name="Fu Q."/>
            <person name="Gubbala S."/>
            <person name="Hirani K."/>
            <person name="Jayaseelan J.C."/>
            <person name="Lara F."/>
            <person name="Munidasa M."/>
            <person name="Palculict T."/>
            <person name="Patil S."/>
            <person name="Pu L.-L."/>
            <person name="Saada N."/>
            <person name="Tang L."/>
            <person name="Weissenberger G."/>
            <person name="Zhu Y."/>
            <person name="Hemphill L."/>
            <person name="Shang Y."/>
            <person name="Youmans B."/>
            <person name="Ayvaz T."/>
            <person name="Ross M."/>
            <person name="Santibanez J."/>
            <person name="Aqrawi P."/>
            <person name="Gross S."/>
            <person name="Joshi V."/>
            <person name="Fowler G."/>
            <person name="Nazareth L."/>
            <person name="Reid J."/>
            <person name="Worley K."/>
            <person name="Petrosino J."/>
            <person name="Highlander S."/>
            <person name="Gibbs R."/>
        </authorList>
    </citation>
    <scope>NUCLEOTIDE SEQUENCE [LARGE SCALE GENOMIC DNA]</scope>
    <source>
        <strain evidence="2 3">ATCC 23263</strain>
    </source>
</reference>
<dbReference type="Proteomes" id="UP000004754">
    <property type="component" value="Unassembled WGS sequence"/>
</dbReference>
<dbReference type="InterPro" id="IPR035917">
    <property type="entry name" value="YjbQ-like_sf"/>
</dbReference>
<evidence type="ECO:0000313" key="2">
    <source>
        <dbReference type="EMBL" id="EFV02549.1"/>
    </source>
</evidence>
<name>E6MEM4_9FIRM</name>
<evidence type="ECO:0000256" key="1">
    <source>
        <dbReference type="SAM" id="Coils"/>
    </source>
</evidence>
<sequence>MKMIHFSSKNFEDICEITEEVHHYIEAERIKNGEILLQTPENTVGLTFADPKNPSIAKDYLKALDHVVPRFNGMQYTGPATPGIKAALVGQSLRISVHEGSLILGLHQGIFAADFGGPKKDRMIFISHMGTTFAGGETAQGSELLRQFNQKMIAEERAAAEEEKRIIEEMRREYRESHTEYFKENGESILKNHMKPKNQKK</sequence>
<feature type="coiled-coil region" evidence="1">
    <location>
        <begin position="145"/>
        <end position="180"/>
    </location>
</feature>
<dbReference type="AlphaFoldDB" id="E6MEM4"/>
<dbReference type="STRING" id="887929.HMP0721_0457"/>
<dbReference type="HOGENOM" id="CLU_1376335_0_0_9"/>
<dbReference type="Pfam" id="PF01894">
    <property type="entry name" value="YjbQ"/>
    <property type="match status" value="1"/>
</dbReference>
<dbReference type="InterPro" id="IPR001602">
    <property type="entry name" value="UPF0047_YjbQ-like"/>
</dbReference>
<keyword evidence="1" id="KW-0175">Coiled coil</keyword>
<dbReference type="eggNOG" id="COG0432">
    <property type="taxonomic scope" value="Bacteria"/>
</dbReference>
<evidence type="ECO:0000313" key="3">
    <source>
        <dbReference type="Proteomes" id="UP000004754"/>
    </source>
</evidence>
<dbReference type="RefSeq" id="WP_006597876.1">
    <property type="nucleotide sequence ID" value="NZ_GL622359.1"/>
</dbReference>
<keyword evidence="3" id="KW-1185">Reference proteome</keyword>
<comment type="caution">
    <text evidence="2">The sequence shown here is derived from an EMBL/GenBank/DDBJ whole genome shotgun (WGS) entry which is preliminary data.</text>
</comment>
<dbReference type="SUPFAM" id="SSF111038">
    <property type="entry name" value="YjbQ-like"/>
    <property type="match status" value="1"/>
</dbReference>
<dbReference type="EMBL" id="AEQN01000007">
    <property type="protein sequence ID" value="EFV02549.1"/>
    <property type="molecule type" value="Genomic_DNA"/>
</dbReference>
<accession>E6MEM4</accession>
<protein>
    <submittedName>
        <fullName evidence="2">Secondary thiamine-phosphate synthase enzyme</fullName>
    </submittedName>
</protein>